<feature type="region of interest" description="Disordered" evidence="1">
    <location>
        <begin position="102"/>
        <end position="145"/>
    </location>
</feature>
<dbReference type="EMBL" id="QMIF01000135">
    <property type="protein sequence ID" value="TVM28069.1"/>
    <property type="molecule type" value="Genomic_DNA"/>
</dbReference>
<accession>A0A6P1ZD80</accession>
<feature type="non-terminal residue" evidence="3">
    <location>
        <position position="1"/>
    </location>
</feature>
<feature type="compositionally biased region" description="Basic residues" evidence="1">
    <location>
        <begin position="69"/>
        <end position="82"/>
    </location>
</feature>
<name>A0A6P1ZD80_9BACT</name>
<sequence>PMSKSPEKYCLDEEISPEEHAEEMAFSDTERGFLDKYLGSARSILDSSGIEEAEPQALDMAEVEPPQRRTSRRWRKRSASMRRLPRFRPSMRKYRIRPRRWVRNPMQSSLKKRPGSRPLSRRSRPRTLWTTRDAPSPRSRSSASVLEDQEFTIPINAVQEVARSMVPTAVPESHGYLAAIVIPRGRVTPGPRLCVNLG</sequence>
<organism evidence="3 4">
    <name type="scientific">Oceanidesulfovibrio marinus</name>
    <dbReference type="NCBI Taxonomy" id="370038"/>
    <lineage>
        <taxon>Bacteria</taxon>
        <taxon>Pseudomonadati</taxon>
        <taxon>Thermodesulfobacteriota</taxon>
        <taxon>Desulfovibrionia</taxon>
        <taxon>Desulfovibrionales</taxon>
        <taxon>Desulfovibrionaceae</taxon>
        <taxon>Oceanidesulfovibrio</taxon>
    </lineage>
</organism>
<dbReference type="GO" id="GO:0007165">
    <property type="term" value="P:signal transduction"/>
    <property type="evidence" value="ECO:0007669"/>
    <property type="project" value="InterPro"/>
</dbReference>
<dbReference type="InterPro" id="IPR002545">
    <property type="entry name" value="CheW-lke_dom"/>
</dbReference>
<proteinExistence type="predicted"/>
<gene>
    <name evidence="3" type="ORF">DQK91_22405</name>
</gene>
<feature type="domain" description="CheW-like" evidence="2">
    <location>
        <begin position="138"/>
        <end position="198"/>
    </location>
</feature>
<evidence type="ECO:0000259" key="2">
    <source>
        <dbReference type="PROSITE" id="PS50851"/>
    </source>
</evidence>
<feature type="non-terminal residue" evidence="3">
    <location>
        <position position="198"/>
    </location>
</feature>
<dbReference type="AlphaFoldDB" id="A0A6P1ZD80"/>
<reference evidence="3 4" key="1">
    <citation type="submission" date="2018-06" db="EMBL/GenBank/DDBJ databases">
        <title>Complete genome of Desulfovibrio marinus P48SEP.</title>
        <authorList>
            <person name="Crispim J.S."/>
            <person name="Vidigal P.M.P."/>
            <person name="Silva L.C.F."/>
            <person name="Araujo L.C."/>
            <person name="Laguardia C.N."/>
            <person name="Dias R.S."/>
            <person name="Sousa M.P."/>
            <person name="Paula S.O."/>
            <person name="Silva C."/>
        </authorList>
    </citation>
    <scope>NUCLEOTIDE SEQUENCE [LARGE SCALE GENOMIC DNA]</scope>
    <source>
        <strain evidence="3 4">P48SEP</strain>
    </source>
</reference>
<feature type="compositionally biased region" description="Low complexity" evidence="1">
    <location>
        <begin position="126"/>
        <end position="144"/>
    </location>
</feature>
<dbReference type="GO" id="GO:0006935">
    <property type="term" value="P:chemotaxis"/>
    <property type="evidence" value="ECO:0007669"/>
    <property type="project" value="InterPro"/>
</dbReference>
<dbReference type="Proteomes" id="UP000434052">
    <property type="component" value="Unassembled WGS sequence"/>
</dbReference>
<evidence type="ECO:0000313" key="3">
    <source>
        <dbReference type="EMBL" id="TVM28069.1"/>
    </source>
</evidence>
<feature type="compositionally biased region" description="Basic residues" evidence="1">
    <location>
        <begin position="110"/>
        <end position="125"/>
    </location>
</feature>
<evidence type="ECO:0000256" key="1">
    <source>
        <dbReference type="SAM" id="MobiDB-lite"/>
    </source>
</evidence>
<protein>
    <recommendedName>
        <fullName evidence="2">CheW-like domain-containing protein</fullName>
    </recommendedName>
</protein>
<dbReference type="PROSITE" id="PS50851">
    <property type="entry name" value="CHEW"/>
    <property type="match status" value="1"/>
</dbReference>
<comment type="caution">
    <text evidence="3">The sequence shown here is derived from an EMBL/GenBank/DDBJ whole genome shotgun (WGS) entry which is preliminary data.</text>
</comment>
<feature type="region of interest" description="Disordered" evidence="1">
    <location>
        <begin position="49"/>
        <end position="82"/>
    </location>
</feature>
<evidence type="ECO:0000313" key="4">
    <source>
        <dbReference type="Proteomes" id="UP000434052"/>
    </source>
</evidence>